<organism evidence="1 2">
    <name type="scientific">Pontibacter arcticus</name>
    <dbReference type="NCBI Taxonomy" id="2080288"/>
    <lineage>
        <taxon>Bacteria</taxon>
        <taxon>Pseudomonadati</taxon>
        <taxon>Bacteroidota</taxon>
        <taxon>Cytophagia</taxon>
        <taxon>Cytophagales</taxon>
        <taxon>Hymenobacteraceae</taxon>
        <taxon>Pontibacter</taxon>
    </lineage>
</organism>
<proteinExistence type="predicted"/>
<dbReference type="OrthoDB" id="1117499at2"/>
<evidence type="ECO:0000313" key="2">
    <source>
        <dbReference type="Proteomes" id="UP000251692"/>
    </source>
</evidence>
<reference evidence="1 2" key="2">
    <citation type="submission" date="2018-07" db="EMBL/GenBank/DDBJ databases">
        <title>Pontibacter sp. 2b14 genomic sequence and assembly.</title>
        <authorList>
            <person name="Du Z.-J."/>
        </authorList>
    </citation>
    <scope>NUCLEOTIDE SEQUENCE [LARGE SCALE GENOMIC DNA]</scope>
    <source>
        <strain evidence="1 2">2b14</strain>
    </source>
</reference>
<reference evidence="1 2" key="1">
    <citation type="submission" date="2018-06" db="EMBL/GenBank/DDBJ databases">
        <authorList>
            <person name="Liu Z.-W."/>
        </authorList>
    </citation>
    <scope>NUCLEOTIDE SEQUENCE [LARGE SCALE GENOMIC DNA]</scope>
    <source>
        <strain evidence="1 2">2b14</strain>
    </source>
</reference>
<protein>
    <recommendedName>
        <fullName evidence="3">DUF4249 domain-containing protein</fullName>
    </recommendedName>
</protein>
<dbReference type="InterPro" id="IPR025345">
    <property type="entry name" value="DUF4249"/>
</dbReference>
<dbReference type="AlphaFoldDB" id="A0A364RE87"/>
<keyword evidence="2" id="KW-1185">Reference proteome</keyword>
<dbReference type="Pfam" id="PF14054">
    <property type="entry name" value="DUF4249"/>
    <property type="match status" value="1"/>
</dbReference>
<comment type="caution">
    <text evidence="1">The sequence shown here is derived from an EMBL/GenBank/DDBJ whole genome shotgun (WGS) entry which is preliminary data.</text>
</comment>
<dbReference type="RefSeq" id="WP_112306079.1">
    <property type="nucleotide sequence ID" value="NZ_QMDV01000003.1"/>
</dbReference>
<accession>A0A364RE87</accession>
<dbReference type="PROSITE" id="PS51257">
    <property type="entry name" value="PROKAR_LIPOPROTEIN"/>
    <property type="match status" value="1"/>
</dbReference>
<dbReference type="EMBL" id="QMDV01000003">
    <property type="protein sequence ID" value="RAU82486.1"/>
    <property type="molecule type" value="Genomic_DNA"/>
</dbReference>
<gene>
    <name evidence="1" type="ORF">DP923_11940</name>
</gene>
<dbReference type="Proteomes" id="UP000251692">
    <property type="component" value="Unassembled WGS sequence"/>
</dbReference>
<evidence type="ECO:0008006" key="3">
    <source>
        <dbReference type="Google" id="ProtNLM"/>
    </source>
</evidence>
<name>A0A364RE87_9BACT</name>
<sequence>MKQILYLLGLLLLCSCNLEKDIDVDLPNHTPQLVVECYLVPGEPYRATVLESSGYFDAPVPPLVPSAQVTILKNGRPLNLTYRPVLHEASGRYFTHSSRDIVSTKPGDVFELRVTDAAGRKLSGFTKVLPVVPIEAVEWKFNDKNKAYLLMSFQDDPNAVNYYRYMTHRDSLSSGSDRDFNLNDNLTNGKRISVGSAYDYEEGDTLIVSLFHLEPAYYEYLNSVDEAKDANGNPFAQPSLIRSSVQGGIGIFTNIALDRKRVILTR</sequence>
<evidence type="ECO:0000313" key="1">
    <source>
        <dbReference type="EMBL" id="RAU82486.1"/>
    </source>
</evidence>